<keyword evidence="4" id="KW-1185">Reference proteome</keyword>
<dbReference type="InterPro" id="IPR012911">
    <property type="entry name" value="PP2C_C"/>
</dbReference>
<dbReference type="GO" id="GO:0004721">
    <property type="term" value="F:phosphoprotein phosphatase activity"/>
    <property type="evidence" value="ECO:0007669"/>
    <property type="project" value="InterPro"/>
</dbReference>
<dbReference type="GO" id="GO:0030145">
    <property type="term" value="F:manganese ion binding"/>
    <property type="evidence" value="ECO:0007669"/>
    <property type="project" value="InterPro"/>
</dbReference>
<feature type="compositionally biased region" description="Basic and acidic residues" evidence="1">
    <location>
        <begin position="14"/>
        <end position="30"/>
    </location>
</feature>
<evidence type="ECO:0000313" key="3">
    <source>
        <dbReference type="EMBL" id="VVC89174.1"/>
    </source>
</evidence>
<protein>
    <recommendedName>
        <fullName evidence="2">Protein serine/threonine phosphatase 2C C-terminal domain-containing protein</fullName>
    </recommendedName>
</protein>
<feature type="compositionally biased region" description="Low complexity" evidence="1">
    <location>
        <begin position="31"/>
        <end position="45"/>
    </location>
</feature>
<dbReference type="Proteomes" id="UP000324832">
    <property type="component" value="Unassembled WGS sequence"/>
</dbReference>
<evidence type="ECO:0000259" key="2">
    <source>
        <dbReference type="Pfam" id="PF07830"/>
    </source>
</evidence>
<dbReference type="Pfam" id="PF07830">
    <property type="entry name" value="PP2C_C"/>
    <property type="match status" value="1"/>
</dbReference>
<dbReference type="GO" id="GO:0000287">
    <property type="term" value="F:magnesium ion binding"/>
    <property type="evidence" value="ECO:0007669"/>
    <property type="project" value="InterPro"/>
</dbReference>
<name>A0A5E4PV69_9NEOP</name>
<dbReference type="EMBL" id="FZQP02000471">
    <property type="protein sequence ID" value="VVC89174.1"/>
    <property type="molecule type" value="Genomic_DNA"/>
</dbReference>
<dbReference type="AlphaFoldDB" id="A0A5E4PV69"/>
<accession>A0A5E4PV69</accession>
<reference evidence="3 4" key="1">
    <citation type="submission" date="2017-07" db="EMBL/GenBank/DDBJ databases">
        <authorList>
            <person name="Talla V."/>
            <person name="Backstrom N."/>
        </authorList>
    </citation>
    <scope>NUCLEOTIDE SEQUENCE [LARGE SCALE GENOMIC DNA]</scope>
</reference>
<gene>
    <name evidence="3" type="ORF">LSINAPIS_LOCUS2364</name>
</gene>
<feature type="region of interest" description="Disordered" evidence="1">
    <location>
        <begin position="13"/>
        <end position="56"/>
    </location>
</feature>
<organism evidence="3 4">
    <name type="scientific">Leptidea sinapis</name>
    <dbReference type="NCBI Taxonomy" id="189913"/>
    <lineage>
        <taxon>Eukaryota</taxon>
        <taxon>Metazoa</taxon>
        <taxon>Ecdysozoa</taxon>
        <taxon>Arthropoda</taxon>
        <taxon>Hexapoda</taxon>
        <taxon>Insecta</taxon>
        <taxon>Pterygota</taxon>
        <taxon>Neoptera</taxon>
        <taxon>Endopterygota</taxon>
        <taxon>Lepidoptera</taxon>
        <taxon>Glossata</taxon>
        <taxon>Ditrysia</taxon>
        <taxon>Papilionoidea</taxon>
        <taxon>Pieridae</taxon>
        <taxon>Dismorphiinae</taxon>
        <taxon>Leptidea</taxon>
    </lineage>
</organism>
<proteinExistence type="predicted"/>
<feature type="domain" description="Protein serine/threonine phosphatase 2C C-terminal" evidence="2">
    <location>
        <begin position="2"/>
        <end position="33"/>
    </location>
</feature>
<sequence length="91" mass="10047">MSIVLVVFPAAPRPDPEAQRRDRELDDTLRQRLTVTRRLTTSTTRPAGSRACSSSFLSGAPGQFGHVRLPGRARRLIAQQLDPLPLTRLDG</sequence>
<evidence type="ECO:0000313" key="4">
    <source>
        <dbReference type="Proteomes" id="UP000324832"/>
    </source>
</evidence>
<evidence type="ECO:0000256" key="1">
    <source>
        <dbReference type="SAM" id="MobiDB-lite"/>
    </source>
</evidence>